<gene>
    <name evidence="10" type="ORF">GCM10008938_27700</name>
</gene>
<name>A0ABQ2D3G4_9DEIO</name>
<evidence type="ECO:0000256" key="7">
    <source>
        <dbReference type="ARBA" id="ARBA00022729"/>
    </source>
</evidence>
<protein>
    <submittedName>
        <fullName evidence="10">ABC transporter substrate-binding protein</fullName>
    </submittedName>
</protein>
<comment type="subcellular location">
    <subcellularLocation>
        <location evidence="1">Endomembrane system</location>
    </subcellularLocation>
    <subcellularLocation>
        <location evidence="2">Periplasm</location>
    </subcellularLocation>
</comment>
<dbReference type="SUPFAM" id="SSF53850">
    <property type="entry name" value="Periplasmic binding protein-like II"/>
    <property type="match status" value="1"/>
</dbReference>
<dbReference type="InterPro" id="IPR010067">
    <property type="entry name" value="ABC_SsuA_sub-bd"/>
</dbReference>
<sequence>MKKLLLTTLLIIGTAAAQKADTVRIGIFPNVTHAAGLVAINQKLFQKELGSGVKLEVRQFANGSQINEAFAAGALDFAYVGPGPAMNGFMNGLPVQVISGAAKAGAVLVSRGDIKISGVKGLKGKKVAVPTRGSTQDISLRYILREAGLRATDQGGDVTIVPINPADMPAAFAAKQVDAALVQEPWGAVLEQQGAKLVLSERQIWKGGNYTTTVLVGNTRFIKDNPKVTEAILKGHLAGINFIKKSNVLAQKALSNEIYNFTKQRPDQTVLFKALARTRVGWDIPLDTLEEYAQLNKEAGFSRNLPDFDQFLNLDLLQKLVK</sequence>
<evidence type="ECO:0000256" key="2">
    <source>
        <dbReference type="ARBA" id="ARBA00004418"/>
    </source>
</evidence>
<proteinExistence type="inferred from homology"/>
<dbReference type="Gene3D" id="3.40.190.10">
    <property type="entry name" value="Periplasmic binding protein-like II"/>
    <property type="match status" value="2"/>
</dbReference>
<dbReference type="CDD" id="cd13553">
    <property type="entry name" value="PBP2_NrtA_CpmA_like"/>
    <property type="match status" value="1"/>
</dbReference>
<dbReference type="InterPro" id="IPR044527">
    <property type="entry name" value="NrtA/CpmA_ABC-bd_dom"/>
</dbReference>
<keyword evidence="7 9" id="KW-0732">Signal</keyword>
<evidence type="ECO:0000256" key="8">
    <source>
        <dbReference type="ARBA" id="ARBA00023136"/>
    </source>
</evidence>
<evidence type="ECO:0000256" key="6">
    <source>
        <dbReference type="ARBA" id="ARBA00022519"/>
    </source>
</evidence>
<feature type="chain" id="PRO_5046735396" evidence="9">
    <location>
        <begin position="20"/>
        <end position="322"/>
    </location>
</feature>
<comment type="caution">
    <text evidence="10">The sequence shown here is derived from an EMBL/GenBank/DDBJ whole genome shotgun (WGS) entry which is preliminary data.</text>
</comment>
<evidence type="ECO:0000256" key="5">
    <source>
        <dbReference type="ARBA" id="ARBA00022475"/>
    </source>
</evidence>
<comment type="similarity">
    <text evidence="3">Belongs to the bacterial solute-binding protein SsuA/TauA family.</text>
</comment>
<keyword evidence="5" id="KW-1003">Cell membrane</keyword>
<keyword evidence="6" id="KW-0997">Cell inner membrane</keyword>
<keyword evidence="4" id="KW-0813">Transport</keyword>
<organism evidence="10 11">
    <name type="scientific">Deinococcus roseus</name>
    <dbReference type="NCBI Taxonomy" id="392414"/>
    <lineage>
        <taxon>Bacteria</taxon>
        <taxon>Thermotogati</taxon>
        <taxon>Deinococcota</taxon>
        <taxon>Deinococci</taxon>
        <taxon>Deinococcales</taxon>
        <taxon>Deinococcaceae</taxon>
        <taxon>Deinococcus</taxon>
    </lineage>
</organism>
<evidence type="ECO:0000256" key="4">
    <source>
        <dbReference type="ARBA" id="ARBA00022448"/>
    </source>
</evidence>
<dbReference type="Proteomes" id="UP000632222">
    <property type="component" value="Unassembled WGS sequence"/>
</dbReference>
<dbReference type="Pfam" id="PF13379">
    <property type="entry name" value="NMT1_2"/>
    <property type="match status" value="1"/>
</dbReference>
<keyword evidence="8" id="KW-0472">Membrane</keyword>
<evidence type="ECO:0000256" key="3">
    <source>
        <dbReference type="ARBA" id="ARBA00010742"/>
    </source>
</evidence>
<dbReference type="PANTHER" id="PTHR30024:SF47">
    <property type="entry name" value="TAURINE-BINDING PERIPLASMIC PROTEIN"/>
    <property type="match status" value="1"/>
</dbReference>
<evidence type="ECO:0000256" key="1">
    <source>
        <dbReference type="ARBA" id="ARBA00004308"/>
    </source>
</evidence>
<accession>A0ABQ2D3G4</accession>
<dbReference type="RefSeq" id="WP_189003297.1">
    <property type="nucleotide sequence ID" value="NZ_BMOD01000010.1"/>
</dbReference>
<evidence type="ECO:0000313" key="11">
    <source>
        <dbReference type="Proteomes" id="UP000632222"/>
    </source>
</evidence>
<dbReference type="PANTHER" id="PTHR30024">
    <property type="entry name" value="ALIPHATIC SULFONATES-BINDING PROTEIN-RELATED"/>
    <property type="match status" value="1"/>
</dbReference>
<dbReference type="NCBIfam" id="TIGR01728">
    <property type="entry name" value="SsuA_fam"/>
    <property type="match status" value="1"/>
</dbReference>
<evidence type="ECO:0000256" key="9">
    <source>
        <dbReference type="SAM" id="SignalP"/>
    </source>
</evidence>
<reference evidence="11" key="1">
    <citation type="journal article" date="2019" name="Int. J. Syst. Evol. Microbiol.">
        <title>The Global Catalogue of Microorganisms (GCM) 10K type strain sequencing project: providing services to taxonomists for standard genome sequencing and annotation.</title>
        <authorList>
            <consortium name="The Broad Institute Genomics Platform"/>
            <consortium name="The Broad Institute Genome Sequencing Center for Infectious Disease"/>
            <person name="Wu L."/>
            <person name="Ma J."/>
        </authorList>
    </citation>
    <scope>NUCLEOTIDE SEQUENCE [LARGE SCALE GENOMIC DNA]</scope>
    <source>
        <strain evidence="11">JCM 14370</strain>
    </source>
</reference>
<keyword evidence="11" id="KW-1185">Reference proteome</keyword>
<dbReference type="EMBL" id="BMOD01000010">
    <property type="protein sequence ID" value="GGJ40130.1"/>
    <property type="molecule type" value="Genomic_DNA"/>
</dbReference>
<evidence type="ECO:0000313" key="10">
    <source>
        <dbReference type="EMBL" id="GGJ40130.1"/>
    </source>
</evidence>
<feature type="signal peptide" evidence="9">
    <location>
        <begin position="1"/>
        <end position="19"/>
    </location>
</feature>